<evidence type="ECO:0000313" key="2">
    <source>
        <dbReference type="EMBL" id="QPC44018.1"/>
    </source>
</evidence>
<accession>A0A7S8C5Z8</accession>
<evidence type="ECO:0000313" key="3">
    <source>
        <dbReference type="Proteomes" id="UP000593594"/>
    </source>
</evidence>
<dbReference type="EMBL" id="CP058214">
    <property type="protein sequence ID" value="QPC44018.1"/>
    <property type="molecule type" value="Genomic_DNA"/>
</dbReference>
<protein>
    <recommendedName>
        <fullName evidence="4">Tail fiber protein</fullName>
    </recommendedName>
</protein>
<feature type="region of interest" description="Disordered" evidence="1">
    <location>
        <begin position="1"/>
        <end position="21"/>
    </location>
</feature>
<evidence type="ECO:0008006" key="4">
    <source>
        <dbReference type="Google" id="ProtNLM"/>
    </source>
</evidence>
<name>A0A7S8C5Z8_9HYPH</name>
<dbReference type="RefSeq" id="WP_213161380.1">
    <property type="nucleotide sequence ID" value="NZ_CP058214.1"/>
</dbReference>
<sequence length="339" mass="35917">MHRIDGQGATQDNRFTKGNPSTGQIATVVTDDWLNDVQEAICAVIEAAGITLEKGDYSQLLEAIQALFDPQVDLSAFVKKGGDVMSGALTINLATAGLPLKLQRGDNGVVAVMFADTDTTKYFGMNGSGDFVVANQANLSDGKPVWHDGNIGPRISALVEDATPDLDDYLATSAGKKAKIRSILSAVGQAPTVILEDHKNEGTAGGTFNSGAWRIRDLGAIRNVDNLATVSNNEFTLPAGSYYIEFDAPAFDVGRHKARLYNVTDGATAIEGTAARTGNAGSADNPTTRSFGGGYVSIAATTTFRVEHRCEGSRSTDGFGEYAGWGTEVYSRVRIWPLP</sequence>
<proteinExistence type="predicted"/>
<keyword evidence="3" id="KW-1185">Reference proteome</keyword>
<feature type="compositionally biased region" description="Polar residues" evidence="1">
    <location>
        <begin position="8"/>
        <end position="21"/>
    </location>
</feature>
<reference evidence="2 3" key="1">
    <citation type="submission" date="2020-06" db="EMBL/GenBank/DDBJ databases">
        <title>Genome sequence of 2 isolates from Red Sea Mangroves.</title>
        <authorList>
            <person name="Sefrji F."/>
            <person name="Michoud G."/>
            <person name="Merlino G."/>
            <person name="Daffonchio D."/>
        </authorList>
    </citation>
    <scope>NUCLEOTIDE SEQUENCE [LARGE SCALE GENOMIC DNA]</scope>
    <source>
        <strain evidence="2 3">R1DC25</strain>
    </source>
</reference>
<dbReference type="AlphaFoldDB" id="A0A7S8C5Z8"/>
<evidence type="ECO:0000256" key="1">
    <source>
        <dbReference type="SAM" id="MobiDB-lite"/>
    </source>
</evidence>
<organism evidence="2 3">
    <name type="scientific">Kaustia mangrovi</name>
    <dbReference type="NCBI Taxonomy" id="2593653"/>
    <lineage>
        <taxon>Bacteria</taxon>
        <taxon>Pseudomonadati</taxon>
        <taxon>Pseudomonadota</taxon>
        <taxon>Alphaproteobacteria</taxon>
        <taxon>Hyphomicrobiales</taxon>
        <taxon>Parvibaculaceae</taxon>
        <taxon>Kaustia</taxon>
    </lineage>
</organism>
<gene>
    <name evidence="2" type="ORF">HW532_15760</name>
</gene>
<dbReference type="Proteomes" id="UP000593594">
    <property type="component" value="Chromosome"/>
</dbReference>
<dbReference type="KEGG" id="kmn:HW532_15760"/>